<dbReference type="Proteomes" id="UP001598019">
    <property type="component" value="Unassembled WGS sequence"/>
</dbReference>
<sequence>MKQIITHRNQTTISITNGDSHVFIQTNHDSPSLIQVNANGIQIQIQTGGNARVNPTYDTYEEVKPIALPRPVTPRPVTPRPITPPPVSPKPPVPPKPSTTGFNFWPFRKSIKHVSDLPIQTTEFVRLALKWCEEHIEKTKRKYTYELKYYKPKKTLGTYQYSTRKITVYVYPSLELKSLCSTIIHEYAHHLHLKSQADQNEYDRLERKYGYWDNAFEKEARAFEQMFVDALWEYMRGVVTVG</sequence>
<accession>A0ABW6DTK8</accession>
<name>A0ABW6DTK8_9BACT</name>
<protein>
    <recommendedName>
        <fullName evidence="4">SprT-like domain-containing protein</fullName>
    </recommendedName>
</protein>
<dbReference type="Gene3D" id="3.40.390.10">
    <property type="entry name" value="Collagenase (Catalytic Domain)"/>
    <property type="match status" value="1"/>
</dbReference>
<keyword evidence="3" id="KW-1185">Reference proteome</keyword>
<evidence type="ECO:0000313" key="3">
    <source>
        <dbReference type="Proteomes" id="UP001598019"/>
    </source>
</evidence>
<organism evidence="2 3">
    <name type="scientific">Aquirufa esocilacus</name>
    <dbReference type="NCBI Taxonomy" id="3096513"/>
    <lineage>
        <taxon>Bacteria</taxon>
        <taxon>Pseudomonadati</taxon>
        <taxon>Bacteroidota</taxon>
        <taxon>Cytophagia</taxon>
        <taxon>Cytophagales</taxon>
        <taxon>Flectobacillaceae</taxon>
        <taxon>Aquirufa</taxon>
    </lineage>
</organism>
<feature type="region of interest" description="Disordered" evidence="1">
    <location>
        <begin position="69"/>
        <end position="95"/>
    </location>
</feature>
<evidence type="ECO:0000313" key="2">
    <source>
        <dbReference type="EMBL" id="MFD3409031.1"/>
    </source>
</evidence>
<evidence type="ECO:0008006" key="4">
    <source>
        <dbReference type="Google" id="ProtNLM"/>
    </source>
</evidence>
<dbReference type="InterPro" id="IPR024079">
    <property type="entry name" value="MetalloPept_cat_dom_sf"/>
</dbReference>
<evidence type="ECO:0000256" key="1">
    <source>
        <dbReference type="SAM" id="MobiDB-lite"/>
    </source>
</evidence>
<comment type="caution">
    <text evidence="2">The sequence shown here is derived from an EMBL/GenBank/DDBJ whole genome shotgun (WGS) entry which is preliminary data.</text>
</comment>
<gene>
    <name evidence="2" type="ORF">SKC37_10210</name>
</gene>
<dbReference type="EMBL" id="JBBKXX010000003">
    <property type="protein sequence ID" value="MFD3409031.1"/>
    <property type="molecule type" value="Genomic_DNA"/>
</dbReference>
<dbReference type="RefSeq" id="WP_377981376.1">
    <property type="nucleotide sequence ID" value="NZ_JBBKXX010000003.1"/>
</dbReference>
<reference evidence="2 3" key="1">
    <citation type="submission" date="2024-03" db="EMBL/GenBank/DDBJ databases">
        <title>Aquirufa genome sequencing.</title>
        <authorList>
            <person name="Pitt A."/>
            <person name="Hahn M.W."/>
        </authorList>
    </citation>
    <scope>NUCLEOTIDE SEQUENCE [LARGE SCALE GENOMIC DNA]</scope>
    <source>
        <strain evidence="2 3">HETE-83D</strain>
    </source>
</reference>
<proteinExistence type="predicted"/>
<feature type="compositionally biased region" description="Pro residues" evidence="1">
    <location>
        <begin position="71"/>
        <end position="95"/>
    </location>
</feature>